<dbReference type="PROSITE" id="PS50110">
    <property type="entry name" value="RESPONSE_REGULATORY"/>
    <property type="match status" value="1"/>
</dbReference>
<protein>
    <recommendedName>
        <fullName evidence="2">Response regulatory domain-containing protein</fullName>
    </recommendedName>
</protein>
<accession>A0A1Z4KNF0</accession>
<dbReference type="Proteomes" id="UP000217507">
    <property type="component" value="Chromosome"/>
</dbReference>
<proteinExistence type="predicted"/>
<dbReference type="InterPro" id="IPR001789">
    <property type="entry name" value="Sig_transdc_resp-reg_receiver"/>
</dbReference>
<organism evidence="3 4">
    <name type="scientific">Trichormus variabilis NIES-23</name>
    <dbReference type="NCBI Taxonomy" id="1973479"/>
    <lineage>
        <taxon>Bacteria</taxon>
        <taxon>Bacillati</taxon>
        <taxon>Cyanobacteriota</taxon>
        <taxon>Cyanophyceae</taxon>
        <taxon>Nostocales</taxon>
        <taxon>Nostocaceae</taxon>
        <taxon>Trichormus</taxon>
    </lineage>
</organism>
<comment type="caution">
    <text evidence="1">Lacks conserved residue(s) required for the propagation of feature annotation.</text>
</comment>
<sequence>MNPNTASTFNVGILKGVQILIVDNDIDSGVLYTLLLKDVGATVITTNSIKEALKILIRFVPHIVICEIRFLGESIYILLNKLMAMEAGSRNHIPIIVTSTCIKGTIEEIPEIEFEGYLIKPIDLDKLIVLIQNLLPFGSNHLFTDVLQHSFINDMVVADSSLTGMQISSLNKDHE</sequence>
<dbReference type="SMART" id="SM00448">
    <property type="entry name" value="REC"/>
    <property type="match status" value="1"/>
</dbReference>
<name>A0A1Z4KNF0_ANAVA</name>
<evidence type="ECO:0000256" key="1">
    <source>
        <dbReference type="PROSITE-ProRule" id="PRU00169"/>
    </source>
</evidence>
<feature type="domain" description="Response regulatory" evidence="2">
    <location>
        <begin position="18"/>
        <end position="135"/>
    </location>
</feature>
<evidence type="ECO:0000313" key="4">
    <source>
        <dbReference type="Proteomes" id="UP000217507"/>
    </source>
</evidence>
<evidence type="ECO:0000313" key="3">
    <source>
        <dbReference type="EMBL" id="BAY70535.1"/>
    </source>
</evidence>
<gene>
    <name evidence="3" type="ORF">NIES23_33400</name>
</gene>
<dbReference type="GO" id="GO:0000160">
    <property type="term" value="P:phosphorelay signal transduction system"/>
    <property type="evidence" value="ECO:0007669"/>
    <property type="project" value="InterPro"/>
</dbReference>
<dbReference type="EMBL" id="AP018216">
    <property type="protein sequence ID" value="BAY70535.1"/>
    <property type="molecule type" value="Genomic_DNA"/>
</dbReference>
<reference evidence="3 4" key="1">
    <citation type="submission" date="2017-06" db="EMBL/GenBank/DDBJ databases">
        <title>Genome sequencing of cyanobaciteial culture collection at National Institute for Environmental Studies (NIES).</title>
        <authorList>
            <person name="Hirose Y."/>
            <person name="Shimura Y."/>
            <person name="Fujisawa T."/>
            <person name="Nakamura Y."/>
            <person name="Kawachi M."/>
        </authorList>
    </citation>
    <scope>NUCLEOTIDE SEQUENCE [LARGE SCALE GENOMIC DNA]</scope>
    <source>
        <strain evidence="3 4">NIES-23</strain>
    </source>
</reference>
<dbReference type="AlphaFoldDB" id="A0A1Z4KNF0"/>
<dbReference type="SUPFAM" id="SSF52172">
    <property type="entry name" value="CheY-like"/>
    <property type="match status" value="1"/>
</dbReference>
<dbReference type="Gene3D" id="3.40.50.2300">
    <property type="match status" value="1"/>
</dbReference>
<dbReference type="Pfam" id="PF00072">
    <property type="entry name" value="Response_reg"/>
    <property type="match status" value="1"/>
</dbReference>
<evidence type="ECO:0000259" key="2">
    <source>
        <dbReference type="PROSITE" id="PS50110"/>
    </source>
</evidence>
<dbReference type="InterPro" id="IPR011006">
    <property type="entry name" value="CheY-like_superfamily"/>
</dbReference>